<dbReference type="KEGG" id="broo:brsh051_10140"/>
<protein>
    <recommendedName>
        <fullName evidence="1">site-specific DNA-methyltransferase (adenine-specific)</fullName>
        <ecNumber evidence="1">2.1.1.72</ecNumber>
    </recommendedName>
</protein>
<dbReference type="GO" id="GO:0032259">
    <property type="term" value="P:methylation"/>
    <property type="evidence" value="ECO:0007669"/>
    <property type="project" value="UniProtKB-KW"/>
</dbReference>
<keyword evidence="2 8" id="KW-0489">Methyltransferase</keyword>
<evidence type="ECO:0000256" key="3">
    <source>
        <dbReference type="ARBA" id="ARBA00022679"/>
    </source>
</evidence>
<dbReference type="RefSeq" id="WP_286268063.1">
    <property type="nucleotide sequence ID" value="NZ_AP028056.1"/>
</dbReference>
<evidence type="ECO:0000256" key="1">
    <source>
        <dbReference type="ARBA" id="ARBA00011900"/>
    </source>
</evidence>
<dbReference type="PANTHER" id="PTHR33841">
    <property type="entry name" value="DNA METHYLTRANSFERASE YEEA-RELATED"/>
    <property type="match status" value="1"/>
</dbReference>
<dbReference type="InterPro" id="IPR002052">
    <property type="entry name" value="DNA_methylase_N6_adenine_CS"/>
</dbReference>
<evidence type="ECO:0000256" key="6">
    <source>
        <dbReference type="SAM" id="MobiDB-lite"/>
    </source>
</evidence>
<gene>
    <name evidence="8" type="ORF">brsh051_10140</name>
</gene>
<dbReference type="InterPro" id="IPR011639">
    <property type="entry name" value="MethylTrfase_TaqI-like_dom"/>
</dbReference>
<dbReference type="PANTHER" id="PTHR33841:SF1">
    <property type="entry name" value="DNA METHYLTRANSFERASE A"/>
    <property type="match status" value="1"/>
</dbReference>
<organism evidence="8 9">
    <name type="scientific">Brooklawnia propionicigenes</name>
    <dbReference type="NCBI Taxonomy" id="3041175"/>
    <lineage>
        <taxon>Bacteria</taxon>
        <taxon>Bacillati</taxon>
        <taxon>Actinomycetota</taxon>
        <taxon>Actinomycetes</taxon>
        <taxon>Propionibacteriales</taxon>
        <taxon>Propionibacteriaceae</taxon>
        <taxon>Brooklawnia</taxon>
    </lineage>
</organism>
<accession>A0AAN0KFC7</accession>
<dbReference type="Proteomes" id="UP001431656">
    <property type="component" value="Chromosome"/>
</dbReference>
<reference evidence="8" key="1">
    <citation type="journal article" date="2024" name="Int. J. Syst. Evol. Microbiol.">
        <title>Brooklawnia propionicigenes sp. nov., a facultatively anaerobic, propionate-producing bacterium isolated from a methanogenic reactor treating waste from cattle farms.</title>
        <authorList>
            <person name="Akita Y."/>
            <person name="Ueki A."/>
            <person name="Tonouchi A."/>
            <person name="Sugawara Y."/>
            <person name="Honma S."/>
            <person name="Kaku N."/>
            <person name="Ueki K."/>
        </authorList>
    </citation>
    <scope>NUCLEOTIDE SEQUENCE</scope>
    <source>
        <strain evidence="8">SH051</strain>
    </source>
</reference>
<dbReference type="REBASE" id="713139">
    <property type="entry name" value="Bsp051ORF10140P"/>
</dbReference>
<dbReference type="InterPro" id="IPR029063">
    <property type="entry name" value="SAM-dependent_MTases_sf"/>
</dbReference>
<dbReference type="GO" id="GO:0009007">
    <property type="term" value="F:site-specific DNA-methyltransferase (adenine-specific) activity"/>
    <property type="evidence" value="ECO:0007669"/>
    <property type="project" value="UniProtKB-EC"/>
</dbReference>
<evidence type="ECO:0000313" key="8">
    <source>
        <dbReference type="EMBL" id="BEH01733.1"/>
    </source>
</evidence>
<sequence>MTDVSLIHTSGGLVGDVITDSLRQPTVDGDAKFLADPSTFTGRDGISPTRSQLSADQEAAFRACVALWSAYAAELNGDMEVSRLREKLVLPMLDLFGFRPVYQRAKLHAGDRAWAVSHLGWDGPDAPPVGVVAVADLDARESRARSAHEELQGYLNAATARWGLLTNGRVLRLLRDYHHTRTRGYVEFDLAAMFEAGSYSDFLALWRLCHASRFLPQTAPDSGPSDTESEDGNEGDDTDDGGDTAASDTPEGPDSSLLERLHAKALTAGVAAGKRLQPQVRQAISLLANGLLEGTPGLRDRMTSNPDMGRDLYRELLTVLYRVLFLLFAEQRGMLNGANPLYDETYSVTRLRSTSTTGHAEPRRMDLWEGLKTTFRAFSDEDDAAALGVYPYNGFLFDLTRTPLTTAGRIANTYLTRALQSLTTVTVGGTSMHVDYRNLGVEELGAVYESLLDYTLAVAGTATLDDDNKRVAPGQAYLARISIERADLASFYTPTDLVDLLLTRSLDPLIEQRLADAGDDPQAQVAAILDLKVIDPACGSAAILVGALDRLAYTVAKARSNPHEPLPHDLAHARREVLQSCIYGAEKDPFAAELAKVALWIHCVVPDQPLTFLDHHIVCGDSLVGWPLLKVPTRIENAAFQVTGVKGPFGSRLTRALNDNKAFTAGYGDLFQTDTVELTLTLPDALHGPEQTPAHVRAKSQAFRDWQASPEYAVWKQTADIWTAAHFWTDGDTHAIPTSRAYAAALDGHPDPNTAAVAASILADINPIHWPLAFPEIHARGGFDLVIGNPPWEQYKGEEQPFFRQHLPRIAAMTSETRKKAIADLEHTNPTIYARWKTYQAGQGRLAHFAKSSGRYTRTPNEANTYVLFTELAADSSSNVGLIVKSGIATDASQSPVWKRLLDRGRVREVLDMVNQETSGKRVFPAVAAVERFSVLYLGEPSDSLPRASMLNFGVAEAVTSTPRSWTRTELRTISPRTETLPSTADPAELALALELQDRFPTLDFSERHGENPWNLKYAGLFHSSASKAKGWLLRGPALESAGFRLHTDKHYRHPDGREALPVYEGQMANRWDHRARTFQGFFGKDRYGRKPHIPWVTEEQHADASFEVEPRYWMHAQIARERLDDVVGRGRAMLAMRDIGAVWTNKRSLRVALMEPLPATHTLPVLVTDSAKVLGAAALLNSMTLDFLARIHMPGGHLTPWVLSQCAAPTPSDIPSEVEAVSAALSVTTARLGAFLGRQPTRWDAGERELLDARSDALIAQAYRLTLAEYEVVLNHFKLLEKIEMREVGEYRSKRLRLEAFEEIGGGR</sequence>
<dbReference type="Pfam" id="PF07669">
    <property type="entry name" value="Eco57I"/>
    <property type="match status" value="1"/>
</dbReference>
<keyword evidence="4" id="KW-0949">S-adenosyl-L-methionine</keyword>
<feature type="domain" description="Type II methyltransferase M.TaqI-like" evidence="7">
    <location>
        <begin position="581"/>
        <end position="800"/>
    </location>
</feature>
<evidence type="ECO:0000256" key="4">
    <source>
        <dbReference type="ARBA" id="ARBA00022691"/>
    </source>
</evidence>
<feature type="region of interest" description="Disordered" evidence="6">
    <location>
        <begin position="216"/>
        <end position="255"/>
    </location>
</feature>
<dbReference type="EMBL" id="AP028056">
    <property type="protein sequence ID" value="BEH01733.1"/>
    <property type="molecule type" value="Genomic_DNA"/>
</dbReference>
<dbReference type="PRINTS" id="PR00507">
    <property type="entry name" value="N12N6MTFRASE"/>
</dbReference>
<dbReference type="SUPFAM" id="SSF53335">
    <property type="entry name" value="S-adenosyl-L-methionine-dependent methyltransferases"/>
    <property type="match status" value="1"/>
</dbReference>
<evidence type="ECO:0000256" key="2">
    <source>
        <dbReference type="ARBA" id="ARBA00022603"/>
    </source>
</evidence>
<evidence type="ECO:0000313" key="9">
    <source>
        <dbReference type="Proteomes" id="UP001431656"/>
    </source>
</evidence>
<name>A0AAN0KFC7_9ACTN</name>
<dbReference type="InterPro" id="IPR050953">
    <property type="entry name" value="N4_N6_ade-DNA_methylase"/>
</dbReference>
<proteinExistence type="predicted"/>
<evidence type="ECO:0000259" key="7">
    <source>
        <dbReference type="Pfam" id="PF07669"/>
    </source>
</evidence>
<dbReference type="EC" id="2.1.1.72" evidence="1"/>
<dbReference type="Gene3D" id="3.40.50.150">
    <property type="entry name" value="Vaccinia Virus protein VP39"/>
    <property type="match status" value="2"/>
</dbReference>
<keyword evidence="9" id="KW-1185">Reference proteome</keyword>
<evidence type="ECO:0000256" key="5">
    <source>
        <dbReference type="ARBA" id="ARBA00047942"/>
    </source>
</evidence>
<dbReference type="PROSITE" id="PS00092">
    <property type="entry name" value="N6_MTASE"/>
    <property type="match status" value="1"/>
</dbReference>
<dbReference type="GO" id="GO:0006304">
    <property type="term" value="P:DNA modification"/>
    <property type="evidence" value="ECO:0007669"/>
    <property type="project" value="InterPro"/>
</dbReference>
<comment type="catalytic activity">
    <reaction evidence="5">
        <text>a 2'-deoxyadenosine in DNA + S-adenosyl-L-methionine = an N(6)-methyl-2'-deoxyadenosine in DNA + S-adenosyl-L-homocysteine + H(+)</text>
        <dbReference type="Rhea" id="RHEA:15197"/>
        <dbReference type="Rhea" id="RHEA-COMP:12418"/>
        <dbReference type="Rhea" id="RHEA-COMP:12419"/>
        <dbReference type="ChEBI" id="CHEBI:15378"/>
        <dbReference type="ChEBI" id="CHEBI:57856"/>
        <dbReference type="ChEBI" id="CHEBI:59789"/>
        <dbReference type="ChEBI" id="CHEBI:90615"/>
        <dbReference type="ChEBI" id="CHEBI:90616"/>
        <dbReference type="EC" id="2.1.1.72"/>
    </reaction>
</comment>
<dbReference type="GO" id="GO:0003676">
    <property type="term" value="F:nucleic acid binding"/>
    <property type="evidence" value="ECO:0007669"/>
    <property type="project" value="InterPro"/>
</dbReference>
<feature type="compositionally biased region" description="Acidic residues" evidence="6">
    <location>
        <begin position="227"/>
        <end position="242"/>
    </location>
</feature>
<keyword evidence="3" id="KW-0808">Transferase</keyword>